<keyword evidence="7" id="KW-1185">Reference proteome</keyword>
<evidence type="ECO:0000256" key="4">
    <source>
        <dbReference type="SAM" id="Phobius"/>
    </source>
</evidence>
<dbReference type="Gene3D" id="3.40.50.300">
    <property type="entry name" value="P-loop containing nucleotide triphosphate hydrolases"/>
    <property type="match status" value="1"/>
</dbReference>
<dbReference type="GO" id="GO:0005829">
    <property type="term" value="C:cytosol"/>
    <property type="evidence" value="ECO:0007669"/>
    <property type="project" value="TreeGrafter"/>
</dbReference>
<dbReference type="InterPro" id="IPR000432">
    <property type="entry name" value="DNA_mismatch_repair_MutS_C"/>
</dbReference>
<dbReference type="GO" id="GO:0005524">
    <property type="term" value="F:ATP binding"/>
    <property type="evidence" value="ECO:0007669"/>
    <property type="project" value="UniProtKB-KW"/>
</dbReference>
<evidence type="ECO:0000256" key="3">
    <source>
        <dbReference type="ARBA" id="ARBA00023125"/>
    </source>
</evidence>
<dbReference type="CDD" id="cd03283">
    <property type="entry name" value="ABC_MutS-like"/>
    <property type="match status" value="1"/>
</dbReference>
<feature type="domain" description="DNA mismatch repair proteins mutS family" evidence="5">
    <location>
        <begin position="421"/>
        <end position="599"/>
    </location>
</feature>
<accession>A0A1E5T7U9</accession>
<dbReference type="AlphaFoldDB" id="A0A1E5T7U9"/>
<evidence type="ECO:0000259" key="5">
    <source>
        <dbReference type="SMART" id="SM00534"/>
    </source>
</evidence>
<dbReference type="RefSeq" id="WP_069833444.1">
    <property type="nucleotide sequence ID" value="NZ_MDGQ01000002.1"/>
</dbReference>
<reference evidence="6 7" key="1">
    <citation type="submission" date="2016-08" db="EMBL/GenBank/DDBJ databases">
        <title>Draft genome of Fabibacter sp. strain SK-8.</title>
        <authorList>
            <person name="Wong S.-K."/>
            <person name="Hamasaki K."/>
            <person name="Yoshizawa S."/>
        </authorList>
    </citation>
    <scope>NUCLEOTIDE SEQUENCE [LARGE SCALE GENOMIC DNA]</scope>
    <source>
        <strain evidence="6 7">SK-8</strain>
    </source>
</reference>
<dbReference type="InterPro" id="IPR027417">
    <property type="entry name" value="P-loop_NTPase"/>
</dbReference>
<protein>
    <recommendedName>
        <fullName evidence="5">DNA mismatch repair proteins mutS family domain-containing protein</fullName>
    </recommendedName>
</protein>
<evidence type="ECO:0000313" key="6">
    <source>
        <dbReference type="EMBL" id="OEK07461.1"/>
    </source>
</evidence>
<feature type="transmembrane region" description="Helical" evidence="4">
    <location>
        <begin position="211"/>
        <end position="230"/>
    </location>
</feature>
<keyword evidence="4" id="KW-1133">Transmembrane helix</keyword>
<dbReference type="Proteomes" id="UP000095552">
    <property type="component" value="Unassembled WGS sequence"/>
</dbReference>
<feature type="transmembrane region" description="Helical" evidence="4">
    <location>
        <begin position="55"/>
        <end position="72"/>
    </location>
</feature>
<keyword evidence="4" id="KW-0472">Membrane</keyword>
<sequence>MKEAIYKNYKSRQSQFSESAGKLKSQYTTLSWVRVLIFVGATIGIIVSADNKDGASMLAIIVVALVAYVLLLKKHSTVRFDLKLAQAQEQINTNEIKRMDNDLKGFEDGKKYYNVSHPYHEDLDVFGKHSLFQLINRTSTFLGEKTLAKWLGYGASVEEIRDRQQSVEELAPNLDFRQNFEAYGKANADTDIDHQPLLDWLKEDTSIKNIGLYKVLLAVLPLAMITTIALSTMGTLQSGIPVLIGFFNLIILGGVFSKVRDVTQRTEEGYKSLNAMRYQIQMIESTEFSSPRLTHLKKTILNDKTSASQTIKSLTMILDNLQNRVNVFYIVLDILLLLDIFWYIKIANWKNENSADIKTWFETISEIDALASIAGFAYSNPDFKFPTISTNHFDIEAESLGHPLIKSESRVTNNFEFHGEGGICLITGSNMSGKSTFLRTVGVNCILGLMGAPVCAAKMTVSPLNVFTSMRSQDDLEENVSSFYAELKRLKQLLASIDNETPILFMIDEVLKGTNSKDRHKGALALIKQLNASYAFGFVSTHDIELGNITNELNGVKNYSFNSEITGDEIKFDYKLTPGICKSFNATKLMQKMGIDIPE</sequence>
<dbReference type="SUPFAM" id="SSF52540">
    <property type="entry name" value="P-loop containing nucleoside triphosphate hydrolases"/>
    <property type="match status" value="1"/>
</dbReference>
<dbReference type="Pfam" id="PF00488">
    <property type="entry name" value="MutS_V"/>
    <property type="match status" value="1"/>
</dbReference>
<dbReference type="InterPro" id="IPR045076">
    <property type="entry name" value="MutS"/>
</dbReference>
<dbReference type="Gene3D" id="1.10.1420.10">
    <property type="match status" value="1"/>
</dbReference>
<keyword evidence="3" id="KW-0238">DNA-binding</keyword>
<feature type="transmembrane region" description="Helical" evidence="4">
    <location>
        <begin position="326"/>
        <end position="344"/>
    </location>
</feature>
<keyword evidence="1" id="KW-0547">Nucleotide-binding</keyword>
<evidence type="ECO:0000256" key="2">
    <source>
        <dbReference type="ARBA" id="ARBA00022840"/>
    </source>
</evidence>
<dbReference type="EMBL" id="MDGQ01000002">
    <property type="protein sequence ID" value="OEK07461.1"/>
    <property type="molecule type" value="Genomic_DNA"/>
</dbReference>
<dbReference type="SMART" id="SM00534">
    <property type="entry name" value="MUTSac"/>
    <property type="match status" value="1"/>
</dbReference>
<dbReference type="STRING" id="1563681.BFP71_00185"/>
<organism evidence="6 7">
    <name type="scientific">Roseivirga misakiensis</name>
    <dbReference type="NCBI Taxonomy" id="1563681"/>
    <lineage>
        <taxon>Bacteria</taxon>
        <taxon>Pseudomonadati</taxon>
        <taxon>Bacteroidota</taxon>
        <taxon>Cytophagia</taxon>
        <taxon>Cytophagales</taxon>
        <taxon>Roseivirgaceae</taxon>
        <taxon>Roseivirga</taxon>
    </lineage>
</organism>
<keyword evidence="2" id="KW-0067">ATP-binding</keyword>
<name>A0A1E5T7U9_9BACT</name>
<dbReference type="SUPFAM" id="SSF48334">
    <property type="entry name" value="DNA repair protein MutS, domain III"/>
    <property type="match status" value="1"/>
</dbReference>
<keyword evidence="4" id="KW-0812">Transmembrane</keyword>
<dbReference type="PANTHER" id="PTHR11361:SF99">
    <property type="entry name" value="DNA MISMATCH REPAIR PROTEIN"/>
    <property type="match status" value="1"/>
</dbReference>
<dbReference type="GO" id="GO:0030983">
    <property type="term" value="F:mismatched DNA binding"/>
    <property type="evidence" value="ECO:0007669"/>
    <property type="project" value="InterPro"/>
</dbReference>
<evidence type="ECO:0000256" key="1">
    <source>
        <dbReference type="ARBA" id="ARBA00022741"/>
    </source>
</evidence>
<dbReference type="InterPro" id="IPR036187">
    <property type="entry name" value="DNA_mismatch_repair_MutS_sf"/>
</dbReference>
<dbReference type="PANTHER" id="PTHR11361">
    <property type="entry name" value="DNA MISMATCH REPAIR PROTEIN MUTS FAMILY MEMBER"/>
    <property type="match status" value="1"/>
</dbReference>
<dbReference type="GO" id="GO:0006298">
    <property type="term" value="P:mismatch repair"/>
    <property type="evidence" value="ECO:0007669"/>
    <property type="project" value="InterPro"/>
</dbReference>
<comment type="caution">
    <text evidence="6">The sequence shown here is derived from an EMBL/GenBank/DDBJ whole genome shotgun (WGS) entry which is preliminary data.</text>
</comment>
<feature type="transmembrane region" description="Helical" evidence="4">
    <location>
        <begin position="32"/>
        <end position="49"/>
    </location>
</feature>
<dbReference type="OrthoDB" id="9802448at2"/>
<gene>
    <name evidence="6" type="ORF">BFP71_00185</name>
</gene>
<proteinExistence type="predicted"/>
<evidence type="ECO:0000313" key="7">
    <source>
        <dbReference type="Proteomes" id="UP000095552"/>
    </source>
</evidence>
<dbReference type="GO" id="GO:0140664">
    <property type="term" value="F:ATP-dependent DNA damage sensor activity"/>
    <property type="evidence" value="ECO:0007669"/>
    <property type="project" value="InterPro"/>
</dbReference>
<feature type="transmembrane region" description="Helical" evidence="4">
    <location>
        <begin position="236"/>
        <end position="256"/>
    </location>
</feature>